<protein>
    <submittedName>
        <fullName evidence="1">Uncharacterized protein</fullName>
    </submittedName>
</protein>
<dbReference type="RefSeq" id="XP_001328583.1">
    <property type="nucleotide sequence ID" value="XM_001328548.1"/>
</dbReference>
<dbReference type="VEuPathDB" id="TrichDB:TVAGG3_0968360"/>
<dbReference type="EMBL" id="DS113243">
    <property type="protein sequence ID" value="EAY16360.1"/>
    <property type="molecule type" value="Genomic_DNA"/>
</dbReference>
<keyword evidence="2" id="KW-1185">Reference proteome</keyword>
<gene>
    <name evidence="1" type="ORF">TVAG_359690</name>
</gene>
<dbReference type="Proteomes" id="UP000001542">
    <property type="component" value="Unassembled WGS sequence"/>
</dbReference>
<reference evidence="1" key="1">
    <citation type="submission" date="2006-10" db="EMBL/GenBank/DDBJ databases">
        <authorList>
            <person name="Amadeo P."/>
            <person name="Zhao Q."/>
            <person name="Wortman J."/>
            <person name="Fraser-Liggett C."/>
            <person name="Carlton J."/>
        </authorList>
    </citation>
    <scope>NUCLEOTIDE SEQUENCE</scope>
    <source>
        <strain evidence="1">G3</strain>
    </source>
</reference>
<proteinExistence type="predicted"/>
<reference evidence="1" key="2">
    <citation type="journal article" date="2007" name="Science">
        <title>Draft genome sequence of the sexually transmitted pathogen Trichomonas vaginalis.</title>
        <authorList>
            <person name="Carlton J.M."/>
            <person name="Hirt R.P."/>
            <person name="Silva J.C."/>
            <person name="Delcher A.L."/>
            <person name="Schatz M."/>
            <person name="Zhao Q."/>
            <person name="Wortman J.R."/>
            <person name="Bidwell S.L."/>
            <person name="Alsmark U.C.M."/>
            <person name="Besteiro S."/>
            <person name="Sicheritz-Ponten T."/>
            <person name="Noel C.J."/>
            <person name="Dacks J.B."/>
            <person name="Foster P.G."/>
            <person name="Simillion C."/>
            <person name="Van de Peer Y."/>
            <person name="Miranda-Saavedra D."/>
            <person name="Barton G.J."/>
            <person name="Westrop G.D."/>
            <person name="Mueller S."/>
            <person name="Dessi D."/>
            <person name="Fiori P.L."/>
            <person name="Ren Q."/>
            <person name="Paulsen I."/>
            <person name="Zhang H."/>
            <person name="Bastida-Corcuera F.D."/>
            <person name="Simoes-Barbosa A."/>
            <person name="Brown M.T."/>
            <person name="Hayes R.D."/>
            <person name="Mukherjee M."/>
            <person name="Okumura C.Y."/>
            <person name="Schneider R."/>
            <person name="Smith A.J."/>
            <person name="Vanacova S."/>
            <person name="Villalvazo M."/>
            <person name="Haas B.J."/>
            <person name="Pertea M."/>
            <person name="Feldblyum T.V."/>
            <person name="Utterback T.R."/>
            <person name="Shu C.L."/>
            <person name="Osoegawa K."/>
            <person name="de Jong P.J."/>
            <person name="Hrdy I."/>
            <person name="Horvathova L."/>
            <person name="Zubacova Z."/>
            <person name="Dolezal P."/>
            <person name="Malik S.B."/>
            <person name="Logsdon J.M. Jr."/>
            <person name="Henze K."/>
            <person name="Gupta A."/>
            <person name="Wang C.C."/>
            <person name="Dunne R.L."/>
            <person name="Upcroft J.A."/>
            <person name="Upcroft P."/>
            <person name="White O."/>
            <person name="Salzberg S.L."/>
            <person name="Tang P."/>
            <person name="Chiu C.-H."/>
            <person name="Lee Y.-S."/>
            <person name="Embley T.M."/>
            <person name="Coombs G.H."/>
            <person name="Mottram J.C."/>
            <person name="Tachezy J."/>
            <person name="Fraser-Liggett C.M."/>
            <person name="Johnson P.J."/>
        </authorList>
    </citation>
    <scope>NUCLEOTIDE SEQUENCE [LARGE SCALE GENOMIC DNA]</scope>
    <source>
        <strain evidence="1">G3</strain>
    </source>
</reference>
<accession>A2DT88</accession>
<evidence type="ECO:0000313" key="2">
    <source>
        <dbReference type="Proteomes" id="UP000001542"/>
    </source>
</evidence>
<dbReference type="SMR" id="A2DT88"/>
<evidence type="ECO:0000313" key="1">
    <source>
        <dbReference type="EMBL" id="EAY16360.1"/>
    </source>
</evidence>
<dbReference type="OrthoDB" id="10506153at2759"/>
<name>A2DT88_TRIV3</name>
<dbReference type="VEuPathDB" id="TrichDB:TVAG_359690"/>
<organism evidence="1 2">
    <name type="scientific">Trichomonas vaginalis (strain ATCC PRA-98 / G3)</name>
    <dbReference type="NCBI Taxonomy" id="412133"/>
    <lineage>
        <taxon>Eukaryota</taxon>
        <taxon>Metamonada</taxon>
        <taxon>Parabasalia</taxon>
        <taxon>Trichomonadida</taxon>
        <taxon>Trichomonadidae</taxon>
        <taxon>Trichomonas</taxon>
    </lineage>
</organism>
<sequence length="76" mass="8428">MGILLSCCQGRSQYQPLDEGEDQIAAIERTKLQALEDDDNELLKDPTIQEVLQDSGSDQEQMNDEDVAKYIQGLGA</sequence>
<dbReference type="InParanoid" id="A2DT88"/>
<dbReference type="KEGG" id="tva:4774369"/>
<dbReference type="AlphaFoldDB" id="A2DT88"/>